<evidence type="ECO:0000259" key="4">
    <source>
        <dbReference type="Pfam" id="PF01571"/>
    </source>
</evidence>
<dbReference type="SUPFAM" id="SSF103025">
    <property type="entry name" value="Folate-binding domain"/>
    <property type="match status" value="1"/>
</dbReference>
<feature type="domain" description="GCVT N-terminal" evidence="4">
    <location>
        <begin position="45"/>
        <end position="151"/>
    </location>
</feature>
<name>A0ABM0JD05_APLCA</name>
<comment type="subcellular location">
    <subcellularLocation>
        <location evidence="1">Mitochondrion</location>
    </subcellularLocation>
</comment>
<dbReference type="PANTHER" id="PTHR22602">
    <property type="entry name" value="TRANSFERASE CAF17, MITOCHONDRIAL-RELATED"/>
    <property type="match status" value="1"/>
</dbReference>
<gene>
    <name evidence="7 8 9" type="primary">LOC101861414</name>
</gene>
<dbReference type="Pfam" id="PF25455">
    <property type="entry name" value="Beta-barrel_CAF17_C"/>
    <property type="match status" value="1"/>
</dbReference>
<evidence type="ECO:0000313" key="9">
    <source>
        <dbReference type="RefSeq" id="XP_035828257.1"/>
    </source>
</evidence>
<keyword evidence="3" id="KW-0496">Mitochondrion</keyword>
<dbReference type="InterPro" id="IPR057460">
    <property type="entry name" value="CAF17_C"/>
</dbReference>
<evidence type="ECO:0000313" key="7">
    <source>
        <dbReference type="RefSeq" id="XP_005090879.1"/>
    </source>
</evidence>
<dbReference type="Pfam" id="PF01571">
    <property type="entry name" value="GCV_T"/>
    <property type="match status" value="1"/>
</dbReference>
<reference evidence="7 8" key="1">
    <citation type="submission" date="2025-05" db="UniProtKB">
        <authorList>
            <consortium name="RefSeq"/>
        </authorList>
    </citation>
    <scope>IDENTIFICATION</scope>
</reference>
<proteinExistence type="predicted"/>
<organism evidence="6 7">
    <name type="scientific">Aplysia californica</name>
    <name type="common">California sea hare</name>
    <dbReference type="NCBI Taxonomy" id="6500"/>
    <lineage>
        <taxon>Eukaryota</taxon>
        <taxon>Metazoa</taxon>
        <taxon>Spiralia</taxon>
        <taxon>Lophotrochozoa</taxon>
        <taxon>Mollusca</taxon>
        <taxon>Gastropoda</taxon>
        <taxon>Heterobranchia</taxon>
        <taxon>Euthyneura</taxon>
        <taxon>Tectipleura</taxon>
        <taxon>Aplysiida</taxon>
        <taxon>Aplysioidea</taxon>
        <taxon>Aplysiidae</taxon>
        <taxon>Aplysia</taxon>
    </lineage>
</organism>
<dbReference type="InterPro" id="IPR017703">
    <property type="entry name" value="YgfZ/GCV_T_CS"/>
</dbReference>
<dbReference type="Gene3D" id="3.30.1360.120">
    <property type="entry name" value="Probable tRNA modification gtpase trme, domain 1"/>
    <property type="match status" value="1"/>
</dbReference>
<evidence type="ECO:0000313" key="8">
    <source>
        <dbReference type="RefSeq" id="XP_005090881.1"/>
    </source>
</evidence>
<accession>A0ABM0JD05</accession>
<feature type="domain" description="CAF17 C-terminal" evidence="5">
    <location>
        <begin position="263"/>
        <end position="336"/>
    </location>
</feature>
<dbReference type="InterPro" id="IPR027266">
    <property type="entry name" value="TrmE/GcvT-like"/>
</dbReference>
<evidence type="ECO:0000313" key="6">
    <source>
        <dbReference type="Proteomes" id="UP000694888"/>
    </source>
</evidence>
<dbReference type="GeneID" id="101861414"/>
<dbReference type="RefSeq" id="XP_005090881.1">
    <property type="nucleotide sequence ID" value="XM_005090824.2"/>
</dbReference>
<evidence type="ECO:0000259" key="5">
    <source>
        <dbReference type="Pfam" id="PF25455"/>
    </source>
</evidence>
<dbReference type="PANTHER" id="PTHR22602:SF0">
    <property type="entry name" value="TRANSFERASE CAF17, MITOCHONDRIAL-RELATED"/>
    <property type="match status" value="1"/>
</dbReference>
<sequence>MNAHGSLGPPLKVMMTGLSQCLWRKLASKIIHRHFHTSNKRSVHAACKLSTRGVLRLSGKDTASFLQGLVTNDVQQLVEKSPSIQYSMMLNVQGRVLYDLFLCNVSEGPDSPMTVLVDVDSTVRDELAKIFKKYKLRKKVDISDVTDEYTVWSEFQTGESSEKSVTPSYPSDAFCFHDPRVPVFANRILTHGDNIGELKTVDEKEYRVHRYLWGIPEGVNDLPPGNCLPLESNLAFMNGVNFQKGCYIGQELTARTFHTGVTRKRLMPLTLDSDATIDRDSTISTEKGKNAGKFRSNEGTTGLGLLRLAHVKDTLSVMGSDGQSVTLTCEVPSWWPANVVTASSS</sequence>
<dbReference type="Proteomes" id="UP000694888">
    <property type="component" value="Unplaced"/>
</dbReference>
<keyword evidence="2" id="KW-0809">Transit peptide</keyword>
<evidence type="ECO:0000256" key="2">
    <source>
        <dbReference type="ARBA" id="ARBA00022946"/>
    </source>
</evidence>
<protein>
    <submittedName>
        <fullName evidence="7 8">Transferase CAF17 homolog, mitochondrial</fullName>
    </submittedName>
</protein>
<dbReference type="InterPro" id="IPR006222">
    <property type="entry name" value="GCVT_N"/>
</dbReference>
<dbReference type="InterPro" id="IPR045179">
    <property type="entry name" value="YgfZ/GcvT"/>
</dbReference>
<keyword evidence="6" id="KW-1185">Reference proteome</keyword>
<dbReference type="RefSeq" id="XP_035828257.1">
    <property type="nucleotide sequence ID" value="XM_035972364.1"/>
</dbReference>
<keyword evidence="7 8" id="KW-0808">Transferase</keyword>
<dbReference type="NCBIfam" id="TIGR03317">
    <property type="entry name" value="ygfZ_signature"/>
    <property type="match status" value="1"/>
</dbReference>
<evidence type="ECO:0000256" key="1">
    <source>
        <dbReference type="ARBA" id="ARBA00004173"/>
    </source>
</evidence>
<dbReference type="GO" id="GO:0016740">
    <property type="term" value="F:transferase activity"/>
    <property type="evidence" value="ECO:0007669"/>
    <property type="project" value="UniProtKB-KW"/>
</dbReference>
<evidence type="ECO:0000256" key="3">
    <source>
        <dbReference type="ARBA" id="ARBA00023128"/>
    </source>
</evidence>
<dbReference type="RefSeq" id="XP_005090879.1">
    <property type="nucleotide sequence ID" value="XM_005090822.3"/>
</dbReference>